<dbReference type="GO" id="GO:0019464">
    <property type="term" value="P:glycine decarboxylation via glycine cleavage system"/>
    <property type="evidence" value="ECO:0007669"/>
    <property type="project" value="UniProtKB-UniRule"/>
</dbReference>
<name>A0AAU9ELN5_9BACT</name>
<protein>
    <recommendedName>
        <fullName evidence="3">Glycine cleavage system H protein</fullName>
    </recommendedName>
</protein>
<reference evidence="7" key="1">
    <citation type="journal article" date="2023" name="Arch. Microbiol.">
        <title>Desulfoferula mesophilus gen. nov. sp. nov., a mesophilic sulfate-reducing bacterium isolated from a brackish lake sediment.</title>
        <authorList>
            <person name="Watanabe T."/>
            <person name="Yabe T."/>
            <person name="Tsuji J.M."/>
            <person name="Fukui M."/>
        </authorList>
    </citation>
    <scope>NUCLEOTIDE SEQUENCE [LARGE SCALE GENOMIC DNA]</scope>
    <source>
        <strain evidence="7">12FAK</strain>
    </source>
</reference>
<dbReference type="Pfam" id="PF01597">
    <property type="entry name" value="GCV_H"/>
    <property type="match status" value="1"/>
</dbReference>
<dbReference type="PROSITE" id="PS50968">
    <property type="entry name" value="BIOTINYL_LIPOYL"/>
    <property type="match status" value="1"/>
</dbReference>
<dbReference type="Proteomes" id="UP001366166">
    <property type="component" value="Chromosome"/>
</dbReference>
<dbReference type="PANTHER" id="PTHR11715:SF3">
    <property type="entry name" value="GLYCINE CLEAVAGE SYSTEM H PROTEIN-RELATED"/>
    <property type="match status" value="1"/>
</dbReference>
<dbReference type="NCBIfam" id="TIGR00527">
    <property type="entry name" value="gcvH"/>
    <property type="match status" value="1"/>
</dbReference>
<accession>A0AAU9ELN5</accession>
<dbReference type="Gene3D" id="2.40.50.100">
    <property type="match status" value="1"/>
</dbReference>
<sequence length="126" mass="13858">MDFPDDLKYHPEHMWVRLEDGDVATVGITDFAQEQLGTVIFVDLPDAEQEISQGEELGAVESAKSVSDLISPVTGVVLRVNQALEDTPDLINLEPYTGGWIARVKLEDPAELDELMDAGVYEADLD</sequence>
<keyword evidence="2 3" id="KW-0450">Lipoyl</keyword>
<dbReference type="HAMAP" id="MF_00272">
    <property type="entry name" value="GcvH"/>
    <property type="match status" value="1"/>
</dbReference>
<keyword evidence="7" id="KW-1185">Reference proteome</keyword>
<evidence type="ECO:0000259" key="5">
    <source>
        <dbReference type="PROSITE" id="PS50968"/>
    </source>
</evidence>
<evidence type="ECO:0000256" key="4">
    <source>
        <dbReference type="PIRSR" id="PIRSR617453-50"/>
    </source>
</evidence>
<dbReference type="GO" id="GO:0005960">
    <property type="term" value="C:glycine cleavage complex"/>
    <property type="evidence" value="ECO:0007669"/>
    <property type="project" value="InterPro"/>
</dbReference>
<comment type="subunit">
    <text evidence="3">The glycine cleavage system is composed of four proteins: P, T, L and H.</text>
</comment>
<dbReference type="KEGG" id="dmp:FAK_38710"/>
<comment type="function">
    <text evidence="3">The glycine cleavage system catalyzes the degradation of glycine. The H protein shuttles the methylamine group of glycine from the P protein to the T protein.</text>
</comment>
<gene>
    <name evidence="3 6" type="primary">gcvH</name>
    <name evidence="6" type="ORF">FAK_38710</name>
</gene>
<dbReference type="EMBL" id="AP028679">
    <property type="protein sequence ID" value="BEQ16805.1"/>
    <property type="molecule type" value="Genomic_DNA"/>
</dbReference>
<organism evidence="6 7">
    <name type="scientific">Desulfoferula mesophila</name>
    <dbReference type="NCBI Taxonomy" id="3058419"/>
    <lineage>
        <taxon>Bacteria</taxon>
        <taxon>Pseudomonadati</taxon>
        <taxon>Thermodesulfobacteriota</taxon>
        <taxon>Desulfarculia</taxon>
        <taxon>Desulfarculales</taxon>
        <taxon>Desulfarculaceae</taxon>
        <taxon>Desulfoferula</taxon>
    </lineage>
</organism>
<evidence type="ECO:0000256" key="3">
    <source>
        <dbReference type="HAMAP-Rule" id="MF_00272"/>
    </source>
</evidence>
<dbReference type="SUPFAM" id="SSF51230">
    <property type="entry name" value="Single hybrid motif"/>
    <property type="match status" value="1"/>
</dbReference>
<dbReference type="CDD" id="cd06848">
    <property type="entry name" value="GCS_H"/>
    <property type="match status" value="1"/>
</dbReference>
<comment type="similarity">
    <text evidence="1 3">Belongs to the GcvH family.</text>
</comment>
<comment type="cofactor">
    <cofactor evidence="3">
        <name>(R)-lipoate</name>
        <dbReference type="ChEBI" id="CHEBI:83088"/>
    </cofactor>
    <text evidence="3">Binds 1 lipoyl cofactor covalently.</text>
</comment>
<dbReference type="InterPro" id="IPR011053">
    <property type="entry name" value="Single_hybrid_motif"/>
</dbReference>
<dbReference type="PANTHER" id="PTHR11715">
    <property type="entry name" value="GLYCINE CLEAVAGE SYSTEM H PROTEIN"/>
    <property type="match status" value="1"/>
</dbReference>
<feature type="domain" description="Lipoyl-binding" evidence="5">
    <location>
        <begin position="23"/>
        <end position="105"/>
    </location>
</feature>
<dbReference type="NCBIfam" id="NF002270">
    <property type="entry name" value="PRK01202.1"/>
    <property type="match status" value="1"/>
</dbReference>
<dbReference type="InterPro" id="IPR017453">
    <property type="entry name" value="GCV_H_sub"/>
</dbReference>
<evidence type="ECO:0000256" key="2">
    <source>
        <dbReference type="ARBA" id="ARBA00022823"/>
    </source>
</evidence>
<dbReference type="InterPro" id="IPR033753">
    <property type="entry name" value="GCV_H/Fam206"/>
</dbReference>
<evidence type="ECO:0000256" key="1">
    <source>
        <dbReference type="ARBA" id="ARBA00009249"/>
    </source>
</evidence>
<dbReference type="GO" id="GO:0005829">
    <property type="term" value="C:cytosol"/>
    <property type="evidence" value="ECO:0007669"/>
    <property type="project" value="TreeGrafter"/>
</dbReference>
<evidence type="ECO:0000313" key="7">
    <source>
        <dbReference type="Proteomes" id="UP001366166"/>
    </source>
</evidence>
<dbReference type="GO" id="GO:0009249">
    <property type="term" value="P:protein lipoylation"/>
    <property type="evidence" value="ECO:0007669"/>
    <property type="project" value="TreeGrafter"/>
</dbReference>
<dbReference type="InterPro" id="IPR002930">
    <property type="entry name" value="GCV_H"/>
</dbReference>
<dbReference type="InterPro" id="IPR000089">
    <property type="entry name" value="Biotin_lipoyl"/>
</dbReference>
<evidence type="ECO:0000313" key="6">
    <source>
        <dbReference type="EMBL" id="BEQ16805.1"/>
    </source>
</evidence>
<proteinExistence type="inferred from homology"/>
<dbReference type="RefSeq" id="WP_338603172.1">
    <property type="nucleotide sequence ID" value="NZ_AP028679.1"/>
</dbReference>
<feature type="modified residue" description="N6-lipoyllysine" evidence="3 4">
    <location>
        <position position="64"/>
    </location>
</feature>
<dbReference type="AlphaFoldDB" id="A0AAU9ELN5"/>